<dbReference type="InterPro" id="IPR006671">
    <property type="entry name" value="Cyclin_N"/>
</dbReference>
<dbReference type="CDD" id="cd20545">
    <property type="entry name" value="CYCLIN_SpCG1C-like_rpt1"/>
    <property type="match status" value="1"/>
</dbReference>
<comment type="caution">
    <text evidence="6">The sequence shown here is derived from an EMBL/GenBank/DDBJ whole genome shotgun (WGS) entry which is preliminary data.</text>
</comment>
<dbReference type="SUPFAM" id="SSF47954">
    <property type="entry name" value="Cyclin-like"/>
    <property type="match status" value="2"/>
</dbReference>
<organism evidence="6 7">
    <name type="scientific">Coniosporium apollinis</name>
    <dbReference type="NCBI Taxonomy" id="61459"/>
    <lineage>
        <taxon>Eukaryota</taxon>
        <taxon>Fungi</taxon>
        <taxon>Dikarya</taxon>
        <taxon>Ascomycota</taxon>
        <taxon>Pezizomycotina</taxon>
        <taxon>Dothideomycetes</taxon>
        <taxon>Dothideomycetes incertae sedis</taxon>
        <taxon>Coniosporium</taxon>
    </lineage>
</organism>
<evidence type="ECO:0000256" key="3">
    <source>
        <dbReference type="RuleBase" id="RU000383"/>
    </source>
</evidence>
<dbReference type="EMBL" id="JAPDRL010000051">
    <property type="protein sequence ID" value="KAJ9662260.1"/>
    <property type="molecule type" value="Genomic_DNA"/>
</dbReference>
<reference evidence="6" key="1">
    <citation type="submission" date="2022-10" db="EMBL/GenBank/DDBJ databases">
        <title>Culturing micro-colonial fungi from biological soil crusts in the Mojave desert and describing Neophaeococcomyces mojavensis, and introducing the new genera and species Taxawa tesnikishii.</title>
        <authorList>
            <person name="Kurbessoian T."/>
            <person name="Stajich J.E."/>
        </authorList>
    </citation>
    <scope>NUCLEOTIDE SEQUENCE</scope>
    <source>
        <strain evidence="6">TK_1</strain>
    </source>
</reference>
<dbReference type="Gene3D" id="1.10.472.10">
    <property type="entry name" value="Cyclin-like"/>
    <property type="match status" value="2"/>
</dbReference>
<accession>A0ABQ9NMU0</accession>
<feature type="domain" description="Cyclin-like" evidence="5">
    <location>
        <begin position="187"/>
        <end position="273"/>
    </location>
</feature>
<evidence type="ECO:0000256" key="2">
    <source>
        <dbReference type="ARBA" id="ARBA00014912"/>
    </source>
</evidence>
<feature type="region of interest" description="Disordered" evidence="4">
    <location>
        <begin position="284"/>
        <end position="423"/>
    </location>
</feature>
<dbReference type="PANTHER" id="PTHR10026">
    <property type="entry name" value="CYCLIN"/>
    <property type="match status" value="1"/>
</dbReference>
<evidence type="ECO:0000256" key="4">
    <source>
        <dbReference type="SAM" id="MobiDB-lite"/>
    </source>
</evidence>
<comment type="similarity">
    <text evidence="1">Belongs to the cyclin family. Cyclin C subfamily.</text>
</comment>
<protein>
    <recommendedName>
        <fullName evidence="2">RNA polymerase II holoenzyme cyclin-like subunit</fullName>
    </recommendedName>
</protein>
<sequence length="423" mass="46934">MPPPYSNSSPYVPPSQPAARHPPKPAAEVLAEAEQQWIFSEEELLHTPSIMDGMKPEVERETRGKGVNFIWQVGMMLKLPQLTLSTAAVFFNRFLMRHSLVPREGYKPLHHYQVAATSLFLATKVEENCRKVKELVIACCRVAQKNPNLLVDEQTKDFWKWRDTILFNEDVLLEMLCFDLTVESPYKIFFDMLKSLGAEHNKKLRNAAWSFINDSCQTQLCLIVTSRTIGAAAIYCGAKHCGVAFPDFNGRPWWEVQGVRLRDVRRACNYMADIFEHQPTKDGSESIYVGLRSPEDGDPAEAETRLRRPQTPQTPLPGAGMERGASNQGVKRTRENSGASVENGVQAANGSANPTARVPKAAEENVAVNGAEAKVEPERPKAKRIRTEANGVESAGKPDVQATGKGASKLDSEEGSEEGELEE</sequence>
<gene>
    <name evidence="6" type="ORF">H2201_006191</name>
</gene>
<dbReference type="Pfam" id="PF00134">
    <property type="entry name" value="Cyclin_N"/>
    <property type="match status" value="1"/>
</dbReference>
<feature type="region of interest" description="Disordered" evidence="4">
    <location>
        <begin position="1"/>
        <end position="25"/>
    </location>
</feature>
<dbReference type="InterPro" id="IPR013763">
    <property type="entry name" value="Cyclin-like_dom"/>
</dbReference>
<proteinExistence type="inferred from homology"/>
<evidence type="ECO:0000256" key="1">
    <source>
        <dbReference type="ARBA" id="ARBA00008638"/>
    </source>
</evidence>
<evidence type="ECO:0000259" key="5">
    <source>
        <dbReference type="SMART" id="SM00385"/>
    </source>
</evidence>
<dbReference type="Proteomes" id="UP001172684">
    <property type="component" value="Unassembled WGS sequence"/>
</dbReference>
<evidence type="ECO:0000313" key="6">
    <source>
        <dbReference type="EMBL" id="KAJ9662260.1"/>
    </source>
</evidence>
<evidence type="ECO:0000313" key="7">
    <source>
        <dbReference type="Proteomes" id="UP001172684"/>
    </source>
</evidence>
<keyword evidence="7" id="KW-1185">Reference proteome</keyword>
<dbReference type="SMART" id="SM00385">
    <property type="entry name" value="CYCLIN"/>
    <property type="match status" value="2"/>
</dbReference>
<dbReference type="InterPro" id="IPR036915">
    <property type="entry name" value="Cyclin-like_sf"/>
</dbReference>
<keyword evidence="3" id="KW-0195">Cyclin</keyword>
<feature type="compositionally biased region" description="Acidic residues" evidence="4">
    <location>
        <begin position="413"/>
        <end position="423"/>
    </location>
</feature>
<dbReference type="InterPro" id="IPR043198">
    <property type="entry name" value="Cyclin/Ssn8"/>
</dbReference>
<feature type="domain" description="Cyclin-like" evidence="5">
    <location>
        <begin position="68"/>
        <end position="174"/>
    </location>
</feature>
<feature type="compositionally biased region" description="Pro residues" evidence="4">
    <location>
        <begin position="1"/>
        <end position="16"/>
    </location>
</feature>
<dbReference type="CDD" id="cd20546">
    <property type="entry name" value="CYCLIN_SpCG1C_ScCTK2-like_rpt2"/>
    <property type="match status" value="1"/>
</dbReference>
<feature type="compositionally biased region" description="Polar residues" evidence="4">
    <location>
        <begin position="325"/>
        <end position="340"/>
    </location>
</feature>
<name>A0ABQ9NMU0_9PEZI</name>